<evidence type="ECO:0000313" key="3">
    <source>
        <dbReference type="EMBL" id="NHZ60837.1"/>
    </source>
</evidence>
<feature type="domain" description="Transglycosylase SLT" evidence="2">
    <location>
        <begin position="12"/>
        <end position="76"/>
    </location>
</feature>
<comment type="caution">
    <text evidence="3">The sequence shown here is derived from an EMBL/GenBank/DDBJ whole genome shotgun (WGS) entry which is preliminary data.</text>
</comment>
<proteinExistence type="predicted"/>
<feature type="compositionally biased region" description="Basic and acidic residues" evidence="1">
    <location>
        <begin position="331"/>
        <end position="340"/>
    </location>
</feature>
<feature type="compositionally biased region" description="Pro residues" evidence="1">
    <location>
        <begin position="367"/>
        <end position="392"/>
    </location>
</feature>
<dbReference type="SUPFAM" id="SSF53955">
    <property type="entry name" value="Lysozyme-like"/>
    <property type="match status" value="1"/>
</dbReference>
<accession>A0ABX0MFQ3</accession>
<dbReference type="InterPro" id="IPR008258">
    <property type="entry name" value="Transglycosylase_SLT_dom_1"/>
</dbReference>
<dbReference type="Gene3D" id="3.90.1720.10">
    <property type="entry name" value="endopeptidase domain like (from Nostoc punctiforme)"/>
    <property type="match status" value="1"/>
</dbReference>
<dbReference type="CDD" id="cd00254">
    <property type="entry name" value="LT-like"/>
    <property type="match status" value="1"/>
</dbReference>
<gene>
    <name evidence="3" type="ORF">F1735_00680</name>
</gene>
<evidence type="ECO:0000256" key="1">
    <source>
        <dbReference type="SAM" id="MobiDB-lite"/>
    </source>
</evidence>
<dbReference type="InterPro" id="IPR023346">
    <property type="entry name" value="Lysozyme-like_dom_sf"/>
</dbReference>
<dbReference type="EMBL" id="WHJF01000001">
    <property type="protein sequence ID" value="NHZ60837.1"/>
    <property type="molecule type" value="Genomic_DNA"/>
</dbReference>
<name>A0ABX0MFQ3_9BURK</name>
<evidence type="ECO:0000259" key="2">
    <source>
        <dbReference type="Pfam" id="PF01464"/>
    </source>
</evidence>
<feature type="compositionally biased region" description="Low complexity" evidence="1">
    <location>
        <begin position="233"/>
        <end position="246"/>
    </location>
</feature>
<dbReference type="Gene3D" id="1.10.530.10">
    <property type="match status" value="1"/>
</dbReference>
<feature type="region of interest" description="Disordered" evidence="1">
    <location>
        <begin position="202"/>
        <end position="277"/>
    </location>
</feature>
<feature type="region of interest" description="Disordered" evidence="1">
    <location>
        <begin position="532"/>
        <end position="560"/>
    </location>
</feature>
<protein>
    <submittedName>
        <fullName evidence="3">TIGR02594 family protein</fullName>
    </submittedName>
</protein>
<feature type="compositionally biased region" description="Low complexity" evidence="1">
    <location>
        <begin position="206"/>
        <end position="225"/>
    </location>
</feature>
<dbReference type="Pfam" id="PF01464">
    <property type="entry name" value="SLT"/>
    <property type="match status" value="1"/>
</dbReference>
<dbReference type="NCBIfam" id="TIGR02594">
    <property type="entry name" value="TIGR02594 family protein"/>
    <property type="match status" value="1"/>
</dbReference>
<sequence>MQLFNLFLLNSYMAIAKRESQFNPDAANKGSSASGIAQMVDDTAKDHGLNDTNRFDARSSIRAGLAYFLKLQKATVVDYGKASDIYEPLLYYRYHYGEFSTATRHLRDIGKGKKQEYFVKKEIDELQRNPRYADSRTVVDEAERIEKILDAAHGLVIKLADVLAKPMAGRKVIVVEKVRKAPPAVPAPAAPAPAPVVRVPTPPAAPTAAPAAPVTAGPVQAKSAPAAPPPAAPADQVPPSSTSTKSPAPPAPEAVPAATPAVDAQPSVAHEDSDEHQWEVRAYEVTTDAAGELPEIVSESQQQLVILIPRIDYEAYNEAVAKNLITEHGNEHDLEHHTPDDGGAPAIAVPNAPAVPAPSAEVKPPVEAKPPSAPAPAVPKPAPATPKPAPVTPPAVPVARPAPLPVPQPKPITFGEVVTAVKKMGWKDVYSTSFSYIKSFRTRPKLPDAPLTNPANTVTSPARVQVITGSLPNREIKVPKVEAKVTTAPQTAVKPVAVTGEAGWMPFALKEQSKGTVTEKKANQEDDVAWRHAQKERDSAESAAKKARSDLRGEKRKKVPVESRVQELNAEIAKQDAAAAAADKTMLQIESTYNNQDILKYLQSTGLGRTLSRNDSTAWCASFTNWCLEQAGYRGTDDARAASYINWGQKLDEPRYGAITVVTRNFGEYHVGFFIGIVEKDVKIGEEDIEVTGKDGKVRKKKVAKMKKAKYVKLLSGNYSQTVIDAAGWAVDAADNPRLHLVSYRWPTSKEKQ</sequence>
<feature type="compositionally biased region" description="Low complexity" evidence="1">
    <location>
        <begin position="254"/>
        <end position="266"/>
    </location>
</feature>
<feature type="region of interest" description="Disordered" evidence="1">
    <location>
        <begin position="331"/>
        <end position="392"/>
    </location>
</feature>
<organism evidence="3 4">
    <name type="scientific">Massilia genomosp. 1</name>
    <dbReference type="NCBI Taxonomy" id="2609280"/>
    <lineage>
        <taxon>Bacteria</taxon>
        <taxon>Pseudomonadati</taxon>
        <taxon>Pseudomonadota</taxon>
        <taxon>Betaproteobacteria</taxon>
        <taxon>Burkholderiales</taxon>
        <taxon>Oxalobacteraceae</taxon>
        <taxon>Telluria group</taxon>
        <taxon>Massilia</taxon>
    </lineage>
</organism>
<dbReference type="Proteomes" id="UP000610594">
    <property type="component" value="Unassembled WGS sequence"/>
</dbReference>
<keyword evidence="4" id="KW-1185">Reference proteome</keyword>
<reference evidence="3 4" key="1">
    <citation type="submission" date="2019-10" db="EMBL/GenBank/DDBJ databases">
        <title>Taxonomy of Antarctic Massilia spp.: description of Massilia rubra sp. nov., Massilia aquatica sp. nov., Massilia mucilaginosa sp. nov., Massilia frigida sp. nov. isolated from streams, lakes and regoliths.</title>
        <authorList>
            <person name="Holochova P."/>
            <person name="Sedlacek I."/>
            <person name="Kralova S."/>
            <person name="Maslanova I."/>
            <person name="Busse H.-J."/>
            <person name="Stankova E."/>
            <person name="Vrbovska V."/>
            <person name="Kovarovic V."/>
            <person name="Bartak M."/>
            <person name="Svec P."/>
            <person name="Pantucek R."/>
        </authorList>
    </citation>
    <scope>NUCLEOTIDE SEQUENCE [LARGE SCALE GENOMIC DNA]</scope>
    <source>
        <strain evidence="3 4">CCM 8694</strain>
    </source>
</reference>
<dbReference type="InterPro" id="IPR013423">
    <property type="entry name" value="CHP02594"/>
</dbReference>
<feature type="compositionally biased region" description="Low complexity" evidence="1">
    <location>
        <begin position="344"/>
        <end position="365"/>
    </location>
</feature>
<evidence type="ECO:0000313" key="4">
    <source>
        <dbReference type="Proteomes" id="UP000610594"/>
    </source>
</evidence>